<dbReference type="Gene3D" id="3.40.50.1820">
    <property type="entry name" value="alpha/beta hydrolase"/>
    <property type="match status" value="1"/>
</dbReference>
<dbReference type="Pfam" id="PF00135">
    <property type="entry name" value="COesterase"/>
    <property type="match status" value="1"/>
</dbReference>
<evidence type="ECO:0000313" key="5">
    <source>
        <dbReference type="EMBL" id="KAH7054328.1"/>
    </source>
</evidence>
<comment type="similarity">
    <text evidence="1 3">Belongs to the type-B carboxylesterase/lipase family.</text>
</comment>
<accession>A0ABQ8GI77</accession>
<evidence type="ECO:0000259" key="4">
    <source>
        <dbReference type="Pfam" id="PF00135"/>
    </source>
</evidence>
<reference evidence="5 6" key="1">
    <citation type="journal article" date="2021" name="Nat. Commun.">
        <title>Genetic determinants of endophytism in the Arabidopsis root mycobiome.</title>
        <authorList>
            <person name="Mesny F."/>
            <person name="Miyauchi S."/>
            <person name="Thiergart T."/>
            <person name="Pickel B."/>
            <person name="Atanasova L."/>
            <person name="Karlsson M."/>
            <person name="Huettel B."/>
            <person name="Barry K.W."/>
            <person name="Haridas S."/>
            <person name="Chen C."/>
            <person name="Bauer D."/>
            <person name="Andreopoulos W."/>
            <person name="Pangilinan J."/>
            <person name="LaButti K."/>
            <person name="Riley R."/>
            <person name="Lipzen A."/>
            <person name="Clum A."/>
            <person name="Drula E."/>
            <person name="Henrissat B."/>
            <person name="Kohler A."/>
            <person name="Grigoriev I.V."/>
            <person name="Martin F.M."/>
            <person name="Hacquard S."/>
        </authorList>
    </citation>
    <scope>NUCLEOTIDE SEQUENCE [LARGE SCALE GENOMIC DNA]</scope>
    <source>
        <strain evidence="5 6">MPI-SDFR-AT-0080</strain>
    </source>
</reference>
<keyword evidence="2 3" id="KW-0378">Hydrolase</keyword>
<dbReference type="PROSITE" id="PS00941">
    <property type="entry name" value="CARBOXYLESTERASE_B_2"/>
    <property type="match status" value="1"/>
</dbReference>
<organism evidence="5 6">
    <name type="scientific">Macrophomina phaseolina</name>
    <dbReference type="NCBI Taxonomy" id="35725"/>
    <lineage>
        <taxon>Eukaryota</taxon>
        <taxon>Fungi</taxon>
        <taxon>Dikarya</taxon>
        <taxon>Ascomycota</taxon>
        <taxon>Pezizomycotina</taxon>
        <taxon>Dothideomycetes</taxon>
        <taxon>Dothideomycetes incertae sedis</taxon>
        <taxon>Botryosphaeriales</taxon>
        <taxon>Botryosphaeriaceae</taxon>
        <taxon>Macrophomina</taxon>
    </lineage>
</organism>
<dbReference type="InterPro" id="IPR019826">
    <property type="entry name" value="Carboxylesterase_B_AS"/>
</dbReference>
<evidence type="ECO:0000256" key="2">
    <source>
        <dbReference type="ARBA" id="ARBA00022801"/>
    </source>
</evidence>
<dbReference type="InterPro" id="IPR019819">
    <property type="entry name" value="Carboxylesterase_B_CS"/>
</dbReference>
<feature type="domain" description="Carboxylesterase type B" evidence="4">
    <location>
        <begin position="37"/>
        <end position="560"/>
    </location>
</feature>
<sequence length="567" mass="61543">MRSLYAFAVALPSLAVAADLPVVDLGYERHRAIAANETGDYYNFTNIRYGQAPVGDLRWAAPKSPLQSNTSNASLAIVDGSEQGGNCPQTFPCWFQIQTAFTEAYLAGEPFDFDASYADVYADGACSQPTPESERASSETEDCLFLDVFAPRTVFDRRNDNTTSKAPVLVYIFGGGYSGGSKDNFGYFDGSPAGLIDSSRVTDADGLIYVGINYRLGALGWMFGSKYASQGGLVNAGLYDQRLALQWVQQNIHLFGGDPDRVTVMGESAGGGSIVMQLTAFGTGEKAPFRQAVTQSAAWEPASAGPELQNKIFDKFLRLLNVSTLAEARQLPSQQVIDANHIILASADYGSVFLGPVVDGIFVTDDPKRLLRDGKADKSVKLLTTIAADEGLRFAPANITSDADFRQFVDLFLDPAEASVREHVASALYPPVFDGSLPYTNQRERAGLFWAELVSTCNIRYLHGSMEQAGFANLFDVWPSLHQGDVPYVFWNGPLTHSAVNGTVARATQDYITAFAITGDPNNPESPAIDQYDTKHILGMSATGFDVVDDPTENERCAYWQDATYQS</sequence>
<dbReference type="Proteomes" id="UP000774617">
    <property type="component" value="Unassembled WGS sequence"/>
</dbReference>
<keyword evidence="3" id="KW-0732">Signal</keyword>
<dbReference type="SUPFAM" id="SSF53474">
    <property type="entry name" value="alpha/beta-Hydrolases"/>
    <property type="match status" value="1"/>
</dbReference>
<dbReference type="EMBL" id="JAGTJR010000009">
    <property type="protein sequence ID" value="KAH7054328.1"/>
    <property type="molecule type" value="Genomic_DNA"/>
</dbReference>
<name>A0ABQ8GI77_9PEZI</name>
<dbReference type="InterPro" id="IPR002018">
    <property type="entry name" value="CarbesteraseB"/>
</dbReference>
<dbReference type="PANTHER" id="PTHR11559">
    <property type="entry name" value="CARBOXYLESTERASE"/>
    <property type="match status" value="1"/>
</dbReference>
<dbReference type="InterPro" id="IPR029058">
    <property type="entry name" value="AB_hydrolase_fold"/>
</dbReference>
<evidence type="ECO:0000313" key="6">
    <source>
        <dbReference type="Proteomes" id="UP000774617"/>
    </source>
</evidence>
<dbReference type="EC" id="3.1.1.-" evidence="3"/>
<keyword evidence="6" id="KW-1185">Reference proteome</keyword>
<feature type="chain" id="PRO_5045005206" description="Carboxylic ester hydrolase" evidence="3">
    <location>
        <begin position="18"/>
        <end position="567"/>
    </location>
</feature>
<feature type="signal peptide" evidence="3">
    <location>
        <begin position="1"/>
        <end position="17"/>
    </location>
</feature>
<evidence type="ECO:0000256" key="3">
    <source>
        <dbReference type="RuleBase" id="RU361235"/>
    </source>
</evidence>
<protein>
    <recommendedName>
        <fullName evidence="3">Carboxylic ester hydrolase</fullName>
        <ecNumber evidence="3">3.1.1.-</ecNumber>
    </recommendedName>
</protein>
<proteinExistence type="inferred from homology"/>
<gene>
    <name evidence="5" type="ORF">B0J12DRAFT_597340</name>
</gene>
<comment type="caution">
    <text evidence="5">The sequence shown here is derived from an EMBL/GenBank/DDBJ whole genome shotgun (WGS) entry which is preliminary data.</text>
</comment>
<evidence type="ECO:0000256" key="1">
    <source>
        <dbReference type="ARBA" id="ARBA00005964"/>
    </source>
</evidence>
<dbReference type="PROSITE" id="PS00122">
    <property type="entry name" value="CARBOXYLESTERASE_B_1"/>
    <property type="match status" value="1"/>
</dbReference>
<dbReference type="InterPro" id="IPR050309">
    <property type="entry name" value="Type-B_Carboxylest/Lipase"/>
</dbReference>